<dbReference type="EMBL" id="MSFK01000007">
    <property type="protein sequence ID" value="PWY93289.1"/>
    <property type="molecule type" value="Genomic_DNA"/>
</dbReference>
<organism evidence="2 3">
    <name type="scientific">Aspergillus sclerotioniger CBS 115572</name>
    <dbReference type="NCBI Taxonomy" id="1450535"/>
    <lineage>
        <taxon>Eukaryota</taxon>
        <taxon>Fungi</taxon>
        <taxon>Dikarya</taxon>
        <taxon>Ascomycota</taxon>
        <taxon>Pezizomycotina</taxon>
        <taxon>Eurotiomycetes</taxon>
        <taxon>Eurotiomycetidae</taxon>
        <taxon>Eurotiales</taxon>
        <taxon>Aspergillaceae</taxon>
        <taxon>Aspergillus</taxon>
        <taxon>Aspergillus subgen. Circumdati</taxon>
    </lineage>
</organism>
<comment type="caution">
    <text evidence="2">The sequence shown here is derived from an EMBL/GenBank/DDBJ whole genome shotgun (WGS) entry which is preliminary data.</text>
</comment>
<accession>A0A317X3U9</accession>
<proteinExistence type="predicted"/>
<keyword evidence="3" id="KW-1185">Reference proteome</keyword>
<dbReference type="RefSeq" id="XP_025470050.1">
    <property type="nucleotide sequence ID" value="XM_025607196.1"/>
</dbReference>
<evidence type="ECO:0000313" key="3">
    <source>
        <dbReference type="Proteomes" id="UP000246702"/>
    </source>
</evidence>
<evidence type="ECO:0000313" key="2">
    <source>
        <dbReference type="EMBL" id="PWY93289.1"/>
    </source>
</evidence>
<dbReference type="GeneID" id="37109339"/>
<reference evidence="2 3" key="1">
    <citation type="submission" date="2016-12" db="EMBL/GenBank/DDBJ databases">
        <title>The genomes of Aspergillus section Nigri reveals drivers in fungal speciation.</title>
        <authorList>
            <consortium name="DOE Joint Genome Institute"/>
            <person name="Vesth T.C."/>
            <person name="Nybo J."/>
            <person name="Theobald S."/>
            <person name="Brandl J."/>
            <person name="Frisvad J.C."/>
            <person name="Nielsen K.F."/>
            <person name="Lyhne E.K."/>
            <person name="Kogle M.E."/>
            <person name="Kuo A."/>
            <person name="Riley R."/>
            <person name="Clum A."/>
            <person name="Nolan M."/>
            <person name="Lipzen A."/>
            <person name="Salamov A."/>
            <person name="Henrissat B."/>
            <person name="Wiebenga A."/>
            <person name="De Vries R.P."/>
            <person name="Grigoriev I.V."/>
            <person name="Mortensen U.H."/>
            <person name="Andersen M.R."/>
            <person name="Baker S.E."/>
        </authorList>
    </citation>
    <scope>NUCLEOTIDE SEQUENCE [LARGE SCALE GENOMIC DNA]</scope>
    <source>
        <strain evidence="2 3">CBS 115572</strain>
    </source>
</reference>
<sequence>MTEIGGGSQRKKPGKTRRGDSVTLREVKLLMRRANGGGRATRQVWPLTLGRCNGQRSRIGRSHRMLRRAVDSVYDYDPSESRLGVCTGVIDCEAMSYHLTLLTHFQTQLPTTPVIECVLDSPKASWPALRTGQVIIGSCMVWVRLDTLHRQCSSSKHDRMAVRSIHIRNRVSRYSSC</sequence>
<evidence type="ECO:0000256" key="1">
    <source>
        <dbReference type="SAM" id="MobiDB-lite"/>
    </source>
</evidence>
<dbReference type="AlphaFoldDB" id="A0A317X3U9"/>
<gene>
    <name evidence="2" type="ORF">BO94DRAFT_366200</name>
</gene>
<name>A0A317X3U9_9EURO</name>
<dbReference type="Proteomes" id="UP000246702">
    <property type="component" value="Unassembled WGS sequence"/>
</dbReference>
<feature type="region of interest" description="Disordered" evidence="1">
    <location>
        <begin position="1"/>
        <end position="22"/>
    </location>
</feature>
<protein>
    <submittedName>
        <fullName evidence="2">Uncharacterized protein</fullName>
    </submittedName>
</protein>